<keyword evidence="1" id="KW-0812">Transmembrane</keyword>
<sequence length="111" mass="11825">MLLQDSSAGTGPDPVAAAPPRAVSAIARFMLRSLAAIAVVVVGGFFALRSVTVREAERDSRSRVELQGALVESVGLQDGLLRRDFRTLGVTDRTQAALWAEREGFTARRGG</sequence>
<evidence type="ECO:0000256" key="1">
    <source>
        <dbReference type="SAM" id="Phobius"/>
    </source>
</evidence>
<gene>
    <name evidence="2" type="ORF">FSW04_16535</name>
</gene>
<evidence type="ECO:0000313" key="2">
    <source>
        <dbReference type="EMBL" id="QEC49020.1"/>
    </source>
</evidence>
<dbReference type="OrthoDB" id="9816529at2"/>
<protein>
    <submittedName>
        <fullName evidence="2">Uncharacterized protein</fullName>
    </submittedName>
</protein>
<evidence type="ECO:0000313" key="3">
    <source>
        <dbReference type="Proteomes" id="UP000321805"/>
    </source>
</evidence>
<keyword evidence="1" id="KW-1133">Transmembrane helix</keyword>
<dbReference type="EMBL" id="CP042430">
    <property type="protein sequence ID" value="QEC49020.1"/>
    <property type="molecule type" value="Genomic_DNA"/>
</dbReference>
<reference evidence="2 3" key="1">
    <citation type="journal article" date="2018" name="J. Microbiol.">
        <title>Baekduia soli gen. nov., sp. nov., a novel bacterium isolated from the soil of Baekdu Mountain and proposal of a novel family name, Baekduiaceae fam. nov.</title>
        <authorList>
            <person name="An D.S."/>
            <person name="Siddiqi M.Z."/>
            <person name="Kim K.H."/>
            <person name="Yu H.S."/>
            <person name="Im W.T."/>
        </authorList>
    </citation>
    <scope>NUCLEOTIDE SEQUENCE [LARGE SCALE GENOMIC DNA]</scope>
    <source>
        <strain evidence="2 3">BR7-21</strain>
    </source>
</reference>
<organism evidence="2 3">
    <name type="scientific">Baekduia soli</name>
    <dbReference type="NCBI Taxonomy" id="496014"/>
    <lineage>
        <taxon>Bacteria</taxon>
        <taxon>Bacillati</taxon>
        <taxon>Actinomycetota</taxon>
        <taxon>Thermoleophilia</taxon>
        <taxon>Solirubrobacterales</taxon>
        <taxon>Baekduiaceae</taxon>
        <taxon>Baekduia</taxon>
    </lineage>
</organism>
<dbReference type="Proteomes" id="UP000321805">
    <property type="component" value="Chromosome"/>
</dbReference>
<feature type="transmembrane region" description="Helical" evidence="1">
    <location>
        <begin position="29"/>
        <end position="48"/>
    </location>
</feature>
<accession>A0A5B8U7N0</accession>
<keyword evidence="3" id="KW-1185">Reference proteome</keyword>
<dbReference type="KEGG" id="bsol:FSW04_16535"/>
<dbReference type="RefSeq" id="WP_146921208.1">
    <property type="nucleotide sequence ID" value="NZ_CP042430.1"/>
</dbReference>
<name>A0A5B8U7N0_9ACTN</name>
<keyword evidence="1" id="KW-0472">Membrane</keyword>
<proteinExistence type="predicted"/>
<dbReference type="AlphaFoldDB" id="A0A5B8U7N0"/>